<organism evidence="1 2">
    <name type="scientific">Ruminiclostridium cellulolyticum (strain ATCC 35319 / DSM 5812 / JCM 6584 / H10)</name>
    <name type="common">Clostridium cellulolyticum</name>
    <dbReference type="NCBI Taxonomy" id="394503"/>
    <lineage>
        <taxon>Bacteria</taxon>
        <taxon>Bacillati</taxon>
        <taxon>Bacillota</taxon>
        <taxon>Clostridia</taxon>
        <taxon>Eubacteriales</taxon>
        <taxon>Oscillospiraceae</taxon>
        <taxon>Ruminiclostridium</taxon>
    </lineage>
</organism>
<dbReference type="OrthoDB" id="5291956at2"/>
<dbReference type="PIRSF" id="PIRSF019169">
    <property type="entry name" value="PilM"/>
    <property type="match status" value="1"/>
</dbReference>
<dbReference type="CDD" id="cd24049">
    <property type="entry name" value="ASKHA_NBD_PilM"/>
    <property type="match status" value="1"/>
</dbReference>
<dbReference type="Pfam" id="PF11104">
    <property type="entry name" value="PilM_2"/>
    <property type="match status" value="1"/>
</dbReference>
<reference evidence="1 2" key="1">
    <citation type="submission" date="2009-01" db="EMBL/GenBank/DDBJ databases">
        <title>Complete sequence of Clostridium cellulolyticum H10.</title>
        <authorList>
            <consortium name="US DOE Joint Genome Institute"/>
            <person name="Lucas S."/>
            <person name="Copeland A."/>
            <person name="Lapidus A."/>
            <person name="Glavina del Rio T."/>
            <person name="Dalin E."/>
            <person name="Tice H."/>
            <person name="Bruce D."/>
            <person name="Goodwin L."/>
            <person name="Pitluck S."/>
            <person name="Chertkov O."/>
            <person name="Saunders E."/>
            <person name="Brettin T."/>
            <person name="Detter J.C."/>
            <person name="Han C."/>
            <person name="Larimer F."/>
            <person name="Land M."/>
            <person name="Hauser L."/>
            <person name="Kyrpides N."/>
            <person name="Ivanova N."/>
            <person name="Zhou J."/>
            <person name="Richardson P."/>
        </authorList>
    </citation>
    <scope>NUCLEOTIDE SEQUENCE [LARGE SCALE GENOMIC DNA]</scope>
    <source>
        <strain evidence="2">ATCC 35319 / DSM 5812 / JCM 6584 / H10</strain>
    </source>
</reference>
<dbReference type="Gene3D" id="3.30.1490.300">
    <property type="match status" value="1"/>
</dbReference>
<dbReference type="InterPro" id="IPR050696">
    <property type="entry name" value="FtsA/MreB"/>
</dbReference>
<sequence length="351" mass="39163">MVRKNLLALDIGNDTIKVVSGSANKKNIVINEYGIVKTPAECVNDGMIIDTAVLSKVISEAVKTHKIGGGALVMTVTGTGVITRDIVLPKSTEQEIEKMLEFEAQQYFPVDLKDYTVDFKVMENMGDQIRVLVVAAPNKQIETYINLTKLLKQQLAAIDIPSNCVLKLLSFSPLYSDETAEEYAVLDIGRDTSGVCFFRNDVLKFSRILLSGVSEVDSIIANKYNLEFKAAEELKRSFKGFNSQSDSEDKFNDLGEVITGALDSIVSDLNRFIEFYNSRDNSNNVEKIYIYGGGSKLKGITEYFSSTFNMPVLPFPLLKEIVYKGHKEREAFEQDYPFLINAIGCLTRAFK</sequence>
<dbReference type="NCBIfam" id="TIGR01175">
    <property type="entry name" value="pilM"/>
    <property type="match status" value="1"/>
</dbReference>
<dbReference type="eggNOG" id="COG4972">
    <property type="taxonomic scope" value="Bacteria"/>
</dbReference>
<dbReference type="Proteomes" id="UP000001349">
    <property type="component" value="Chromosome"/>
</dbReference>
<evidence type="ECO:0000313" key="2">
    <source>
        <dbReference type="Proteomes" id="UP000001349"/>
    </source>
</evidence>
<dbReference type="AlphaFoldDB" id="B8I5K3"/>
<dbReference type="RefSeq" id="WP_015925828.1">
    <property type="nucleotide sequence ID" value="NC_011898.1"/>
</dbReference>
<evidence type="ECO:0000313" key="1">
    <source>
        <dbReference type="EMBL" id="ACL76739.1"/>
    </source>
</evidence>
<dbReference type="EMBL" id="CP001348">
    <property type="protein sequence ID" value="ACL76739.1"/>
    <property type="molecule type" value="Genomic_DNA"/>
</dbReference>
<dbReference type="PANTHER" id="PTHR32432">
    <property type="entry name" value="CELL DIVISION PROTEIN FTSA-RELATED"/>
    <property type="match status" value="1"/>
</dbReference>
<keyword evidence="2" id="KW-1185">Reference proteome</keyword>
<dbReference type="PANTHER" id="PTHR32432:SF3">
    <property type="entry name" value="ETHANOLAMINE UTILIZATION PROTEIN EUTJ"/>
    <property type="match status" value="1"/>
</dbReference>
<name>B8I5K3_RUMCH</name>
<dbReference type="STRING" id="394503.Ccel_2409"/>
<dbReference type="Gene3D" id="3.30.420.40">
    <property type="match status" value="2"/>
</dbReference>
<dbReference type="SUPFAM" id="SSF53067">
    <property type="entry name" value="Actin-like ATPase domain"/>
    <property type="match status" value="2"/>
</dbReference>
<dbReference type="InterPro" id="IPR043129">
    <property type="entry name" value="ATPase_NBD"/>
</dbReference>
<protein>
    <submittedName>
        <fullName evidence="1">Type IV pilus assembly protein PilM</fullName>
    </submittedName>
</protein>
<dbReference type="KEGG" id="cce:Ccel_2409"/>
<dbReference type="InterPro" id="IPR005883">
    <property type="entry name" value="PilM"/>
</dbReference>
<proteinExistence type="predicted"/>
<gene>
    <name evidence="1" type="ordered locus">Ccel_2409</name>
</gene>
<dbReference type="HOGENOM" id="CLU_050686_3_1_9"/>
<accession>B8I5K3</accession>